<gene>
    <name evidence="3" type="ORF">ACFQZS_08930</name>
</gene>
<dbReference type="InterPro" id="IPR012938">
    <property type="entry name" value="Glc/Sorbosone_DH"/>
</dbReference>
<dbReference type="EMBL" id="JBHTHU010000005">
    <property type="protein sequence ID" value="MFD0750262.1"/>
    <property type="molecule type" value="Genomic_DNA"/>
</dbReference>
<dbReference type="Gene3D" id="2.120.10.30">
    <property type="entry name" value="TolB, C-terminal domain"/>
    <property type="match status" value="1"/>
</dbReference>
<dbReference type="InterPro" id="IPR011041">
    <property type="entry name" value="Quinoprot_gluc/sorb_DH_b-prop"/>
</dbReference>
<reference evidence="4" key="1">
    <citation type="journal article" date="2019" name="Int. J. Syst. Evol. Microbiol.">
        <title>The Global Catalogue of Microorganisms (GCM) 10K type strain sequencing project: providing services to taxonomists for standard genome sequencing and annotation.</title>
        <authorList>
            <consortium name="The Broad Institute Genomics Platform"/>
            <consortium name="The Broad Institute Genome Sequencing Center for Infectious Disease"/>
            <person name="Wu L."/>
            <person name="Ma J."/>
        </authorList>
    </citation>
    <scope>NUCLEOTIDE SEQUENCE [LARGE SCALE GENOMIC DNA]</scope>
    <source>
        <strain evidence="4">CCUG 63418</strain>
    </source>
</reference>
<dbReference type="RefSeq" id="WP_377099366.1">
    <property type="nucleotide sequence ID" value="NZ_JBHTHU010000005.1"/>
</dbReference>
<feature type="chain" id="PRO_5047501652" evidence="1">
    <location>
        <begin position="23"/>
        <end position="394"/>
    </location>
</feature>
<dbReference type="Pfam" id="PF07995">
    <property type="entry name" value="GSDH"/>
    <property type="match status" value="1"/>
</dbReference>
<evidence type="ECO:0000313" key="4">
    <source>
        <dbReference type="Proteomes" id="UP001596958"/>
    </source>
</evidence>
<dbReference type="PANTHER" id="PTHR19328">
    <property type="entry name" value="HEDGEHOG-INTERACTING PROTEIN"/>
    <property type="match status" value="1"/>
</dbReference>
<evidence type="ECO:0000256" key="1">
    <source>
        <dbReference type="SAM" id="SignalP"/>
    </source>
</evidence>
<comment type="caution">
    <text evidence="3">The sequence shown here is derived from an EMBL/GenBank/DDBJ whole genome shotgun (WGS) entry which is preliminary data.</text>
</comment>
<feature type="domain" description="Glucose/Sorbosone dehydrogenase" evidence="2">
    <location>
        <begin position="53"/>
        <end position="388"/>
    </location>
</feature>
<sequence>MKNTAILLLAALCILISCKSNNTPQPDDENANPPALGKYSIVQAFPNMAAITNPIELTAPNDGTNRIFVASVKGTINVFANDATTSAKNVFLDIISKVASGGELGLLGLAFSPDYKTNGYFYVNYTRRNPSLETVIARYKVSAGNPNQADPASEEILITFAQPFENHNGGKLAFGNDGFLYIATGDGGSGGDPNKNGQNNKTLLGKILRIDVSAAGAYKIPADNPFKGNTTGLREEIYAYGMRNPWRFSFDRTTGMLWAADVGQDKTEEIDIIEKGGNYGWNPMEGGDCYVSGCDKTGLTLPIYSYSHSIGSSITGGYVSRDKNLPGLNGRYIYGDYVSGSIWALSNANKTAGQNDLIGKVSGGTLSSFGEDSNNNLYILNYSEGKIYKFVVAP</sequence>
<keyword evidence="1" id="KW-0732">Signal</keyword>
<feature type="signal peptide" evidence="1">
    <location>
        <begin position="1"/>
        <end position="22"/>
    </location>
</feature>
<evidence type="ECO:0000259" key="2">
    <source>
        <dbReference type="Pfam" id="PF07995"/>
    </source>
</evidence>
<dbReference type="InterPro" id="IPR011042">
    <property type="entry name" value="6-blade_b-propeller_TolB-like"/>
</dbReference>
<dbReference type="PROSITE" id="PS51257">
    <property type="entry name" value="PROKAR_LIPOPROTEIN"/>
    <property type="match status" value="1"/>
</dbReference>
<dbReference type="SUPFAM" id="SSF50952">
    <property type="entry name" value="Soluble quinoprotein glucose dehydrogenase"/>
    <property type="match status" value="1"/>
</dbReference>
<dbReference type="PANTHER" id="PTHR19328:SF75">
    <property type="entry name" value="ALDOSE SUGAR DEHYDROGENASE YLII"/>
    <property type="match status" value="1"/>
</dbReference>
<keyword evidence="4" id="KW-1185">Reference proteome</keyword>
<proteinExistence type="predicted"/>
<protein>
    <submittedName>
        <fullName evidence="3">PQQ-dependent sugar dehydrogenase</fullName>
    </submittedName>
</protein>
<name>A0ABW2YV19_9SPHI</name>
<dbReference type="Proteomes" id="UP001596958">
    <property type="component" value="Unassembled WGS sequence"/>
</dbReference>
<accession>A0ABW2YV19</accession>
<organism evidence="3 4">
    <name type="scientific">Mucilaginibacter calamicampi</name>
    <dbReference type="NCBI Taxonomy" id="1302352"/>
    <lineage>
        <taxon>Bacteria</taxon>
        <taxon>Pseudomonadati</taxon>
        <taxon>Bacteroidota</taxon>
        <taxon>Sphingobacteriia</taxon>
        <taxon>Sphingobacteriales</taxon>
        <taxon>Sphingobacteriaceae</taxon>
        <taxon>Mucilaginibacter</taxon>
    </lineage>
</organism>
<evidence type="ECO:0000313" key="3">
    <source>
        <dbReference type="EMBL" id="MFD0750262.1"/>
    </source>
</evidence>